<dbReference type="NCBIfam" id="NF002091">
    <property type="entry name" value="PRK00924.1"/>
    <property type="match status" value="1"/>
</dbReference>
<dbReference type="GO" id="GO:0008697">
    <property type="term" value="F:4-deoxy-L-threo-5-hexosulose-uronate ketol-isomerase activity"/>
    <property type="evidence" value="ECO:0007669"/>
    <property type="project" value="UniProtKB-UniRule"/>
</dbReference>
<dbReference type="CDD" id="cd20491">
    <property type="entry name" value="cupin_KduI_C"/>
    <property type="match status" value="1"/>
</dbReference>
<keyword evidence="9" id="KW-1185">Reference proteome</keyword>
<comment type="pathway">
    <text evidence="2 7">Glycan metabolism; pectin degradation; 2-dehydro-3-deoxy-D-gluconate from pectin: step 4/5.</text>
</comment>
<dbReference type="PANTHER" id="PTHR38461">
    <property type="entry name" value="4-DEOXY-L-THREO-5-HEXOSULOSE-URONATE KETOL-ISOMERASE"/>
    <property type="match status" value="1"/>
</dbReference>
<evidence type="ECO:0000256" key="2">
    <source>
        <dbReference type="ARBA" id="ARBA00005148"/>
    </source>
</evidence>
<gene>
    <name evidence="7" type="primary">kduI</name>
    <name evidence="8" type="ORF">MARGE09_P2825</name>
</gene>
<accession>A0AAN1WJC4</accession>
<dbReference type="GO" id="GO:0042840">
    <property type="term" value="P:D-glucuronate catabolic process"/>
    <property type="evidence" value="ECO:0007669"/>
    <property type="project" value="TreeGrafter"/>
</dbReference>
<comment type="similarity">
    <text evidence="3 7">Belongs to the KduI family.</text>
</comment>
<dbReference type="Gene3D" id="2.60.120.520">
    <property type="entry name" value="pectin degrading enzyme 5-keto 4- deoxyuronate isomerase, domain 1"/>
    <property type="match status" value="1"/>
</dbReference>
<keyword evidence="4 7" id="KW-0479">Metal-binding</keyword>
<dbReference type="EMBL" id="AP023086">
    <property type="protein sequence ID" value="BCD98624.1"/>
    <property type="molecule type" value="Genomic_DNA"/>
</dbReference>
<dbReference type="EC" id="5.3.1.17" evidence="7"/>
<dbReference type="RefSeq" id="WP_236983108.1">
    <property type="nucleotide sequence ID" value="NZ_AP023086.1"/>
</dbReference>
<feature type="binding site" evidence="7">
    <location>
        <position position="200"/>
    </location>
    <ligand>
        <name>Zn(2+)</name>
        <dbReference type="ChEBI" id="CHEBI:29105"/>
    </ligand>
</feature>
<dbReference type="InterPro" id="IPR021120">
    <property type="entry name" value="KduI/IolB_isomerase"/>
</dbReference>
<dbReference type="InterPro" id="IPR027449">
    <property type="entry name" value="KduI_N"/>
</dbReference>
<feature type="binding site" evidence="7">
    <location>
        <position position="247"/>
    </location>
    <ligand>
        <name>Zn(2+)</name>
        <dbReference type="ChEBI" id="CHEBI:29105"/>
    </ligand>
</feature>
<dbReference type="PIRSF" id="PIRSF006625">
    <property type="entry name" value="KduI"/>
    <property type="match status" value="1"/>
</dbReference>
<dbReference type="GO" id="GO:0019698">
    <property type="term" value="P:D-galacturonate catabolic process"/>
    <property type="evidence" value="ECO:0007669"/>
    <property type="project" value="TreeGrafter"/>
</dbReference>
<evidence type="ECO:0000256" key="7">
    <source>
        <dbReference type="HAMAP-Rule" id="MF_00687"/>
    </source>
</evidence>
<keyword evidence="6 7" id="KW-0413">Isomerase</keyword>
<comment type="catalytic activity">
    <reaction evidence="1 7">
        <text>5-dehydro-4-deoxy-D-glucuronate = 3-deoxy-D-glycero-2,5-hexodiulosonate</text>
        <dbReference type="Rhea" id="RHEA:23896"/>
        <dbReference type="ChEBI" id="CHEBI:17117"/>
        <dbReference type="ChEBI" id="CHEBI:29071"/>
        <dbReference type="EC" id="5.3.1.17"/>
    </reaction>
</comment>
<dbReference type="Gene3D" id="2.60.120.10">
    <property type="entry name" value="Jelly Rolls"/>
    <property type="match status" value="1"/>
</dbReference>
<feature type="binding site" evidence="7">
    <location>
        <position position="198"/>
    </location>
    <ligand>
        <name>Zn(2+)</name>
        <dbReference type="ChEBI" id="CHEBI:29105"/>
    </ligand>
</feature>
<name>A0AAN1WJC4_9GAMM</name>
<sequence>MTHVTDERYAVHVDDYKHYDTDTLRKHFLIEKIFTPNEINFVYTHYERVMVGGAMPIDKPLVLGAVDQQKAEHFLDRRELGVINIGGSATVNIDGEEYALATREAIYIGRGAKSVTFESVDGENPAKLYMNSAPAHHAYPHKKVGMADANVLELGSAETCNERRINQLIVGGVVETCQLQMGMTEFKAGSVWNTMPMHTHSRRMEAYFYFDLPQDSAVCHFMGPANETRHLWVNNEQAVVSPPWSMHSGVGTASYTFIWGMAGENLDYNDMDFHQPSTLK</sequence>
<dbReference type="InterPro" id="IPR011051">
    <property type="entry name" value="RmlC_Cupin_sf"/>
</dbReference>
<dbReference type="GO" id="GO:0045490">
    <property type="term" value="P:pectin catabolic process"/>
    <property type="evidence" value="ECO:0007669"/>
    <property type="project" value="UniProtKB-UniRule"/>
</dbReference>
<evidence type="ECO:0000256" key="5">
    <source>
        <dbReference type="ARBA" id="ARBA00022833"/>
    </source>
</evidence>
<reference evidence="8 9" key="1">
    <citation type="journal article" date="2022" name="IScience">
        <title>An ultrasensitive nanofiber-based assay for enzymatic hydrolysis and deep-sea microbial degradation of cellulose.</title>
        <authorList>
            <person name="Tsudome M."/>
            <person name="Tachioka M."/>
            <person name="Miyazaki M."/>
            <person name="Uchimura K."/>
            <person name="Tsuda M."/>
            <person name="Takaki Y."/>
            <person name="Deguchi S."/>
        </authorList>
    </citation>
    <scope>NUCLEOTIDE SEQUENCE [LARGE SCALE GENOMIC DNA]</scope>
    <source>
        <strain evidence="8 9">GE09</strain>
    </source>
</reference>
<keyword evidence="5 7" id="KW-0862">Zinc</keyword>
<dbReference type="SUPFAM" id="SSF51182">
    <property type="entry name" value="RmlC-like cupins"/>
    <property type="match status" value="1"/>
</dbReference>
<evidence type="ECO:0000313" key="8">
    <source>
        <dbReference type="EMBL" id="BCD98624.1"/>
    </source>
</evidence>
<proteinExistence type="inferred from homology"/>
<evidence type="ECO:0000256" key="1">
    <source>
        <dbReference type="ARBA" id="ARBA00000552"/>
    </source>
</evidence>
<dbReference type="InterPro" id="IPR007045">
    <property type="entry name" value="KduI"/>
</dbReference>
<feature type="binding site" evidence="7">
    <location>
        <position position="205"/>
    </location>
    <ligand>
        <name>Zn(2+)</name>
        <dbReference type="ChEBI" id="CHEBI:29105"/>
    </ligand>
</feature>
<comment type="cofactor">
    <cofactor evidence="7">
        <name>Zn(2+)</name>
        <dbReference type="ChEBI" id="CHEBI:29105"/>
    </cofactor>
    <text evidence="7">Binds 1 zinc ion per subunit.</text>
</comment>
<organism evidence="8 9">
    <name type="scientific">Marinagarivorans cellulosilyticus</name>
    <dbReference type="NCBI Taxonomy" id="2721545"/>
    <lineage>
        <taxon>Bacteria</taxon>
        <taxon>Pseudomonadati</taxon>
        <taxon>Pseudomonadota</taxon>
        <taxon>Gammaproteobacteria</taxon>
        <taxon>Cellvibrionales</taxon>
        <taxon>Cellvibrionaceae</taxon>
        <taxon>Marinagarivorans</taxon>
    </lineage>
</organism>
<dbReference type="Pfam" id="PF04962">
    <property type="entry name" value="KduI"/>
    <property type="match status" value="1"/>
</dbReference>
<dbReference type="Proteomes" id="UP001320119">
    <property type="component" value="Chromosome"/>
</dbReference>
<evidence type="ECO:0000256" key="3">
    <source>
        <dbReference type="ARBA" id="ARBA00008086"/>
    </source>
</evidence>
<evidence type="ECO:0000256" key="6">
    <source>
        <dbReference type="ARBA" id="ARBA00023235"/>
    </source>
</evidence>
<dbReference type="KEGG" id="marq:MARGE09_P2825"/>
<dbReference type="AlphaFoldDB" id="A0AAN1WJC4"/>
<comment type="function">
    <text evidence="7">Catalyzes the isomerization of 5-dehydro-4-deoxy-D-glucuronate to 3-deoxy-D-glycero-2,5-hexodiulosonate.</text>
</comment>
<protein>
    <recommendedName>
        <fullName evidence="7">4-deoxy-L-threo-5-hexosulose-uronate ketol-isomerase</fullName>
        <ecNumber evidence="7">5.3.1.17</ecNumber>
    </recommendedName>
    <alternativeName>
        <fullName evidence="7">5-keto-4-deoxyuronate isomerase</fullName>
    </alternativeName>
    <alternativeName>
        <fullName evidence="7">DKI isomerase</fullName>
    </alternativeName>
</protein>
<evidence type="ECO:0000256" key="4">
    <source>
        <dbReference type="ARBA" id="ARBA00022723"/>
    </source>
</evidence>
<dbReference type="HAMAP" id="MF_00687">
    <property type="entry name" value="KduI"/>
    <property type="match status" value="1"/>
</dbReference>
<dbReference type="InterPro" id="IPR014710">
    <property type="entry name" value="RmlC-like_jellyroll"/>
</dbReference>
<dbReference type="CDD" id="cd20294">
    <property type="entry name" value="cupin_KduI_N"/>
    <property type="match status" value="1"/>
</dbReference>
<dbReference type="GO" id="GO:0008270">
    <property type="term" value="F:zinc ion binding"/>
    <property type="evidence" value="ECO:0007669"/>
    <property type="project" value="UniProtKB-UniRule"/>
</dbReference>
<dbReference type="PANTHER" id="PTHR38461:SF1">
    <property type="entry name" value="4-DEOXY-L-THREO-5-HEXOSULOSE-URONATE KETOL-ISOMERASE"/>
    <property type="match status" value="1"/>
</dbReference>
<evidence type="ECO:0000313" key="9">
    <source>
        <dbReference type="Proteomes" id="UP001320119"/>
    </source>
</evidence>